<keyword evidence="2" id="KW-0805">Transcription regulation</keyword>
<dbReference type="InterPro" id="IPR000847">
    <property type="entry name" value="LysR_HTH_N"/>
</dbReference>
<dbReference type="PANTHER" id="PTHR30537:SF72">
    <property type="entry name" value="LYSR FAMILY TRANSCRIPTIONAL REGULATOR"/>
    <property type="match status" value="1"/>
</dbReference>
<dbReference type="InterPro" id="IPR036390">
    <property type="entry name" value="WH_DNA-bd_sf"/>
</dbReference>
<dbReference type="Pfam" id="PF03466">
    <property type="entry name" value="LysR_substrate"/>
    <property type="match status" value="1"/>
</dbReference>
<keyword evidence="7" id="KW-1185">Reference proteome</keyword>
<dbReference type="SUPFAM" id="SSF46785">
    <property type="entry name" value="Winged helix' DNA-binding domain"/>
    <property type="match status" value="1"/>
</dbReference>
<dbReference type="Pfam" id="PF00126">
    <property type="entry name" value="HTH_1"/>
    <property type="match status" value="1"/>
</dbReference>
<comment type="caution">
    <text evidence="6">The sequence shown here is derived from an EMBL/GenBank/DDBJ whole genome shotgun (WGS) entry which is preliminary data.</text>
</comment>
<dbReference type="AlphaFoldDB" id="A0A8B2NX16"/>
<sequence>MDRLDAMAVFVRVVERQSFARAAEDLGLSRATVTEAVKGLEHRLGVRCLDRTTRVVRPTPEGEAYYRRCIAILGDVEEAETEIASRDLEGFIRFHAHGDMLRAAILPRLPEFLRRHPGIRLHIGEGDRMVDLVREGIDCVVRAGDLTASSLVGRRVGVLAEGTFASPGYLAGRRTPAHPDDLDGFEMVSFVSSLTGAPMPLEFVKGEERREMLLPQRVSVDGAATLVEAVRLGWGIGQMPRYRLVPLLRSGALVEILADWAPTPTPVTVLYPEGRRRAPRVAAFVDFLIAILTEALAGDGPVPPGAGRSAAPEGPGR</sequence>
<proteinExistence type="inferred from homology"/>
<dbReference type="PROSITE" id="PS50931">
    <property type="entry name" value="HTH_LYSR"/>
    <property type="match status" value="1"/>
</dbReference>
<keyword evidence="4" id="KW-0804">Transcription</keyword>
<dbReference type="Gene3D" id="1.10.10.10">
    <property type="entry name" value="Winged helix-like DNA-binding domain superfamily/Winged helix DNA-binding domain"/>
    <property type="match status" value="1"/>
</dbReference>
<dbReference type="GO" id="GO:0003700">
    <property type="term" value="F:DNA-binding transcription factor activity"/>
    <property type="evidence" value="ECO:0007669"/>
    <property type="project" value="InterPro"/>
</dbReference>
<evidence type="ECO:0000313" key="6">
    <source>
        <dbReference type="EMBL" id="RAI00247.1"/>
    </source>
</evidence>
<protein>
    <submittedName>
        <fullName evidence="6">LysR family transcriptional regulator</fullName>
    </submittedName>
</protein>
<dbReference type="Proteomes" id="UP000249590">
    <property type="component" value="Unassembled WGS sequence"/>
</dbReference>
<evidence type="ECO:0000313" key="7">
    <source>
        <dbReference type="Proteomes" id="UP000249590"/>
    </source>
</evidence>
<evidence type="ECO:0000256" key="1">
    <source>
        <dbReference type="ARBA" id="ARBA00009437"/>
    </source>
</evidence>
<dbReference type="Gene3D" id="3.40.190.290">
    <property type="match status" value="1"/>
</dbReference>
<accession>A0A8B2NX16</accession>
<dbReference type="SUPFAM" id="SSF53850">
    <property type="entry name" value="Periplasmic binding protein-like II"/>
    <property type="match status" value="1"/>
</dbReference>
<dbReference type="PANTHER" id="PTHR30537">
    <property type="entry name" value="HTH-TYPE TRANSCRIPTIONAL REGULATOR"/>
    <property type="match status" value="1"/>
</dbReference>
<evidence type="ECO:0000256" key="2">
    <source>
        <dbReference type="ARBA" id="ARBA00023015"/>
    </source>
</evidence>
<evidence type="ECO:0000256" key="3">
    <source>
        <dbReference type="ARBA" id="ARBA00023125"/>
    </source>
</evidence>
<evidence type="ECO:0000259" key="5">
    <source>
        <dbReference type="PROSITE" id="PS50931"/>
    </source>
</evidence>
<name>A0A8B2NX16_9HYPH</name>
<gene>
    <name evidence="6" type="ORF">DLJ53_21330</name>
</gene>
<dbReference type="OrthoDB" id="9813056at2"/>
<evidence type="ECO:0000256" key="4">
    <source>
        <dbReference type="ARBA" id="ARBA00023163"/>
    </source>
</evidence>
<dbReference type="InterPro" id="IPR058163">
    <property type="entry name" value="LysR-type_TF_proteobact-type"/>
</dbReference>
<feature type="domain" description="HTH lysR-type" evidence="5">
    <location>
        <begin position="1"/>
        <end position="59"/>
    </location>
</feature>
<comment type="similarity">
    <text evidence="1">Belongs to the LysR transcriptional regulatory family.</text>
</comment>
<keyword evidence="3" id="KW-0238">DNA-binding</keyword>
<organism evidence="6 7">
    <name type="scientific">Acuticoccus sediminis</name>
    <dbReference type="NCBI Taxonomy" id="2184697"/>
    <lineage>
        <taxon>Bacteria</taxon>
        <taxon>Pseudomonadati</taxon>
        <taxon>Pseudomonadota</taxon>
        <taxon>Alphaproteobacteria</taxon>
        <taxon>Hyphomicrobiales</taxon>
        <taxon>Amorphaceae</taxon>
        <taxon>Acuticoccus</taxon>
    </lineage>
</organism>
<dbReference type="GO" id="GO:0043565">
    <property type="term" value="F:sequence-specific DNA binding"/>
    <property type="evidence" value="ECO:0007669"/>
    <property type="project" value="TreeGrafter"/>
</dbReference>
<reference evidence="6 7" key="1">
    <citation type="submission" date="2018-05" db="EMBL/GenBank/DDBJ databases">
        <title>Acuticoccus sediminis sp. nov., isolated from deep-sea sediment of Indian Ocean.</title>
        <authorList>
            <person name="Liu X."/>
            <person name="Lai Q."/>
            <person name="Du Y."/>
            <person name="Sun F."/>
            <person name="Zhang X."/>
            <person name="Wang S."/>
            <person name="Shao Z."/>
        </authorList>
    </citation>
    <scope>NUCLEOTIDE SEQUENCE [LARGE SCALE GENOMIC DNA]</scope>
    <source>
        <strain evidence="6 7">PTG4-2</strain>
    </source>
</reference>
<dbReference type="InterPro" id="IPR005119">
    <property type="entry name" value="LysR_subst-bd"/>
</dbReference>
<dbReference type="InterPro" id="IPR036388">
    <property type="entry name" value="WH-like_DNA-bd_sf"/>
</dbReference>
<dbReference type="GO" id="GO:0006351">
    <property type="term" value="P:DNA-templated transcription"/>
    <property type="evidence" value="ECO:0007669"/>
    <property type="project" value="TreeGrafter"/>
</dbReference>
<dbReference type="EMBL" id="QHHQ01000004">
    <property type="protein sequence ID" value="RAI00247.1"/>
    <property type="molecule type" value="Genomic_DNA"/>
</dbReference>
<dbReference type="CDD" id="cd08472">
    <property type="entry name" value="PBP2_CrgA_like_3"/>
    <property type="match status" value="1"/>
</dbReference>
<dbReference type="FunFam" id="1.10.10.10:FF:000001">
    <property type="entry name" value="LysR family transcriptional regulator"/>
    <property type="match status" value="1"/>
</dbReference>